<evidence type="ECO:0000313" key="2">
    <source>
        <dbReference type="Proteomes" id="UP001243420"/>
    </source>
</evidence>
<dbReference type="EMBL" id="CP122537">
    <property type="protein sequence ID" value="WGH77750.1"/>
    <property type="molecule type" value="Genomic_DNA"/>
</dbReference>
<accession>A0ABY8LCH5</accession>
<gene>
    <name evidence="1" type="ORF">P8627_11990</name>
</gene>
<reference evidence="1 2" key="1">
    <citation type="submission" date="2023-04" db="EMBL/GenBank/DDBJ databases">
        <title>Jannaschia ovalis sp. nov., a marine bacterium isolated from sea tidal flat.</title>
        <authorList>
            <person name="Kwon D.Y."/>
            <person name="Kim J.-J."/>
        </authorList>
    </citation>
    <scope>NUCLEOTIDE SEQUENCE [LARGE SCALE GENOMIC DNA]</scope>
    <source>
        <strain evidence="1 2">GRR-S6-38</strain>
    </source>
</reference>
<protein>
    <submittedName>
        <fullName evidence="1">DUF2161 family putative PD-(D/E)XK-type phosphodiesterase</fullName>
    </submittedName>
</protein>
<dbReference type="InterPro" id="IPR018679">
    <property type="entry name" value="DUF2161"/>
</dbReference>
<dbReference type="RefSeq" id="WP_279964350.1">
    <property type="nucleotide sequence ID" value="NZ_CP122537.1"/>
</dbReference>
<organism evidence="1 2">
    <name type="scientific">Jannaschia ovalis</name>
    <dbReference type="NCBI Taxonomy" id="3038773"/>
    <lineage>
        <taxon>Bacteria</taxon>
        <taxon>Pseudomonadati</taxon>
        <taxon>Pseudomonadota</taxon>
        <taxon>Alphaproteobacteria</taxon>
        <taxon>Rhodobacterales</taxon>
        <taxon>Roseobacteraceae</taxon>
        <taxon>Jannaschia</taxon>
    </lineage>
</organism>
<dbReference type="Proteomes" id="UP001243420">
    <property type="component" value="Chromosome"/>
</dbReference>
<dbReference type="Pfam" id="PF09929">
    <property type="entry name" value="DUF2161"/>
    <property type="match status" value="1"/>
</dbReference>
<evidence type="ECO:0000313" key="1">
    <source>
        <dbReference type="EMBL" id="WGH77750.1"/>
    </source>
</evidence>
<proteinExistence type="predicted"/>
<sequence length="215" mass="22949">MRETDLYPPVKALLEAQGYAVKGEIGAADVVALRGAEPPVIVELKTGFSLALIHQGIARQAVTPHVYLAVPDPAGRRGLVALRANLKLARRLALGVLTVRLRDGHVTAHCDPGPFRPRLTAKPRERLLRAFAARGPDSEAGGGPARAGRITAYRRDAITLAAHLARAGPCRGRDARDATGVPQATRILRDNHYGWFERTGPGVYALSVAGRAALD</sequence>
<keyword evidence="2" id="KW-1185">Reference proteome</keyword>
<name>A0ABY8LCH5_9RHOB</name>